<keyword evidence="4" id="KW-1185">Reference proteome</keyword>
<dbReference type="InterPro" id="IPR036244">
    <property type="entry name" value="TipA-like_antibiotic-bd"/>
</dbReference>
<dbReference type="SMART" id="SM00422">
    <property type="entry name" value="HTH_MERR"/>
    <property type="match status" value="1"/>
</dbReference>
<feature type="domain" description="HTH merR-type" evidence="2">
    <location>
        <begin position="17"/>
        <end position="86"/>
    </location>
</feature>
<dbReference type="InterPro" id="IPR009061">
    <property type="entry name" value="DNA-bd_dom_put_sf"/>
</dbReference>
<dbReference type="Gene3D" id="1.10.490.50">
    <property type="entry name" value="Antibiotic binding domain of TipA-like multidrug resistance regulators"/>
    <property type="match status" value="1"/>
</dbReference>
<dbReference type="SUPFAM" id="SSF46955">
    <property type="entry name" value="Putative DNA-binding domain"/>
    <property type="match status" value="1"/>
</dbReference>
<evidence type="ECO:0000259" key="2">
    <source>
        <dbReference type="PROSITE" id="PS50937"/>
    </source>
</evidence>
<organism evidence="3 4">
    <name type="scientific">Zhihengliuella alba</name>
    <dbReference type="NCBI Taxonomy" id="547018"/>
    <lineage>
        <taxon>Bacteria</taxon>
        <taxon>Bacillati</taxon>
        <taxon>Actinomycetota</taxon>
        <taxon>Actinomycetes</taxon>
        <taxon>Micrococcales</taxon>
        <taxon>Micrococcaceae</taxon>
        <taxon>Zhihengliuella</taxon>
    </lineage>
</organism>
<evidence type="ECO:0000313" key="3">
    <source>
        <dbReference type="EMBL" id="GAA3705809.1"/>
    </source>
</evidence>
<dbReference type="Pfam" id="PF07739">
    <property type="entry name" value="TipAS"/>
    <property type="match status" value="1"/>
</dbReference>
<comment type="caution">
    <text evidence="3">The sequence shown here is derived from an EMBL/GenBank/DDBJ whole genome shotgun (WGS) entry which is preliminary data.</text>
</comment>
<dbReference type="PANTHER" id="PTHR30204">
    <property type="entry name" value="REDOX-CYCLING DRUG-SENSING TRANSCRIPTIONAL ACTIVATOR SOXR"/>
    <property type="match status" value="1"/>
</dbReference>
<dbReference type="PANTHER" id="PTHR30204:SF97">
    <property type="entry name" value="MERR FAMILY REGULATORY PROTEIN"/>
    <property type="match status" value="1"/>
</dbReference>
<name>A0ABP7DKT6_9MICC</name>
<dbReference type="Pfam" id="PF13411">
    <property type="entry name" value="MerR_1"/>
    <property type="match status" value="1"/>
</dbReference>
<dbReference type="PROSITE" id="PS50937">
    <property type="entry name" value="HTH_MERR_2"/>
    <property type="match status" value="1"/>
</dbReference>
<evidence type="ECO:0000256" key="1">
    <source>
        <dbReference type="ARBA" id="ARBA00023125"/>
    </source>
</evidence>
<dbReference type="Gene3D" id="1.10.1660.10">
    <property type="match status" value="1"/>
</dbReference>
<dbReference type="SUPFAM" id="SSF89082">
    <property type="entry name" value="Antibiotic binding domain of TipA-like multidrug resistance regulators"/>
    <property type="match status" value="1"/>
</dbReference>
<dbReference type="InterPro" id="IPR012925">
    <property type="entry name" value="TipAS_dom"/>
</dbReference>
<dbReference type="InterPro" id="IPR047057">
    <property type="entry name" value="MerR_fam"/>
</dbReference>
<evidence type="ECO:0000313" key="4">
    <source>
        <dbReference type="Proteomes" id="UP001501536"/>
    </source>
</evidence>
<reference evidence="4" key="1">
    <citation type="journal article" date="2019" name="Int. J. Syst. Evol. Microbiol.">
        <title>The Global Catalogue of Microorganisms (GCM) 10K type strain sequencing project: providing services to taxonomists for standard genome sequencing and annotation.</title>
        <authorList>
            <consortium name="The Broad Institute Genomics Platform"/>
            <consortium name="The Broad Institute Genome Sequencing Center for Infectious Disease"/>
            <person name="Wu L."/>
            <person name="Ma J."/>
        </authorList>
    </citation>
    <scope>NUCLEOTIDE SEQUENCE [LARGE SCALE GENOMIC DNA]</scope>
    <source>
        <strain evidence="4">JCM 16961</strain>
    </source>
</reference>
<gene>
    <name evidence="3" type="ORF">GCM10022377_19490</name>
</gene>
<keyword evidence="1" id="KW-0238">DNA-binding</keyword>
<dbReference type="InterPro" id="IPR000551">
    <property type="entry name" value="MerR-type_HTH_dom"/>
</dbReference>
<protein>
    <submittedName>
        <fullName evidence="3">TipAS antibiotic-recognition domain-containing protein</fullName>
    </submittedName>
</protein>
<accession>A0ABP7DKT6</accession>
<sequence>MTSVQHGADDAGAPGREWSIQEVARCTGTTSRTLRHYDDVGLLPPSRVGYNGYRYYDADSLLRLQRILLLRGLGLGLPAIREALDASAAGSASSAPGRAAQARVLGTHLEVLRGEQERLARQIASVERTITTLKGGGDLMADSMFDGFDHTQYKEEVTERWGADAYRAGDRWWRGLGEEERAAWKARVRDLGEDWAAAAAAGESPTSERAQALAARHVEWLGSIPGTPGAGGEPNTGYIAGLGDLYVADERFAANYGGAEGAEFVRDALHEWVRRHQS</sequence>
<dbReference type="EMBL" id="BAABCJ010000005">
    <property type="protein sequence ID" value="GAA3705809.1"/>
    <property type="molecule type" value="Genomic_DNA"/>
</dbReference>
<proteinExistence type="predicted"/>
<dbReference type="RefSeq" id="WP_344883690.1">
    <property type="nucleotide sequence ID" value="NZ_BAABCJ010000005.1"/>
</dbReference>
<dbReference type="Proteomes" id="UP001501536">
    <property type="component" value="Unassembled WGS sequence"/>
</dbReference>